<evidence type="ECO:0000313" key="2">
    <source>
        <dbReference type="EMBL" id="KAF2828013.1"/>
    </source>
</evidence>
<accession>A0A6A7A4E4</accession>
<reference evidence="2" key="1">
    <citation type="journal article" date="2020" name="Stud. Mycol.">
        <title>101 Dothideomycetes genomes: a test case for predicting lifestyles and emergence of pathogens.</title>
        <authorList>
            <person name="Haridas S."/>
            <person name="Albert R."/>
            <person name="Binder M."/>
            <person name="Bloem J."/>
            <person name="Labutti K."/>
            <person name="Salamov A."/>
            <person name="Andreopoulos B."/>
            <person name="Baker S."/>
            <person name="Barry K."/>
            <person name="Bills G."/>
            <person name="Bluhm B."/>
            <person name="Cannon C."/>
            <person name="Castanera R."/>
            <person name="Culley D."/>
            <person name="Daum C."/>
            <person name="Ezra D."/>
            <person name="Gonzalez J."/>
            <person name="Henrissat B."/>
            <person name="Kuo A."/>
            <person name="Liang C."/>
            <person name="Lipzen A."/>
            <person name="Lutzoni F."/>
            <person name="Magnuson J."/>
            <person name="Mondo S."/>
            <person name="Nolan M."/>
            <person name="Ohm R."/>
            <person name="Pangilinan J."/>
            <person name="Park H.-J."/>
            <person name="Ramirez L."/>
            <person name="Alfaro M."/>
            <person name="Sun H."/>
            <person name="Tritt A."/>
            <person name="Yoshinaga Y."/>
            <person name="Zwiers L.-H."/>
            <person name="Turgeon B."/>
            <person name="Goodwin S."/>
            <person name="Spatafora J."/>
            <person name="Crous P."/>
            <person name="Grigoriev I."/>
        </authorList>
    </citation>
    <scope>NUCLEOTIDE SEQUENCE</scope>
    <source>
        <strain evidence="2">CBS 113818</strain>
    </source>
</reference>
<keyword evidence="1" id="KW-0472">Membrane</keyword>
<protein>
    <submittedName>
        <fullName evidence="2">Uncharacterized protein</fullName>
    </submittedName>
</protein>
<dbReference type="EMBL" id="MU006223">
    <property type="protein sequence ID" value="KAF2828013.1"/>
    <property type="molecule type" value="Genomic_DNA"/>
</dbReference>
<evidence type="ECO:0000313" key="3">
    <source>
        <dbReference type="Proteomes" id="UP000799424"/>
    </source>
</evidence>
<feature type="transmembrane region" description="Helical" evidence="1">
    <location>
        <begin position="20"/>
        <end position="44"/>
    </location>
</feature>
<proteinExistence type="predicted"/>
<organism evidence="2 3">
    <name type="scientific">Ophiobolus disseminans</name>
    <dbReference type="NCBI Taxonomy" id="1469910"/>
    <lineage>
        <taxon>Eukaryota</taxon>
        <taxon>Fungi</taxon>
        <taxon>Dikarya</taxon>
        <taxon>Ascomycota</taxon>
        <taxon>Pezizomycotina</taxon>
        <taxon>Dothideomycetes</taxon>
        <taxon>Pleosporomycetidae</taxon>
        <taxon>Pleosporales</taxon>
        <taxon>Pleosporineae</taxon>
        <taxon>Phaeosphaeriaceae</taxon>
        <taxon>Ophiobolus</taxon>
    </lineage>
</organism>
<dbReference type="Proteomes" id="UP000799424">
    <property type="component" value="Unassembled WGS sequence"/>
</dbReference>
<feature type="transmembrane region" description="Helical" evidence="1">
    <location>
        <begin position="56"/>
        <end position="75"/>
    </location>
</feature>
<name>A0A6A7A4E4_9PLEO</name>
<keyword evidence="1" id="KW-1133">Transmembrane helix</keyword>
<evidence type="ECO:0000256" key="1">
    <source>
        <dbReference type="SAM" id="Phobius"/>
    </source>
</evidence>
<sequence>MYSRLVYTLGRIRHVRFTVLYYLLYSSGSATFCRSITVGSVAHVLYEIWSWRGRGWFVTTLNHTICFWMSSSLSLRSNSDRRCQYFSEKVFVDITRTLLTTQCCSAAHLRT</sequence>
<keyword evidence="3" id="KW-1185">Reference proteome</keyword>
<gene>
    <name evidence="2" type="ORF">CC86DRAFT_203170</name>
</gene>
<keyword evidence="1" id="KW-0812">Transmembrane</keyword>
<dbReference type="AlphaFoldDB" id="A0A6A7A4E4"/>